<evidence type="ECO:0000313" key="2">
    <source>
        <dbReference type="Proteomes" id="UP000185596"/>
    </source>
</evidence>
<dbReference type="RefSeq" id="WP_075129998.1">
    <property type="nucleotide sequence ID" value="NZ_MSIE01000096.1"/>
</dbReference>
<sequence>MARAPRLTLGELPPAARVIASAVTDAVASAQAGDAVAFDDACGRLLLADPEHVRVILGDAVRLLLEEVLPDGVDGDDLREIIGRCGRSAAPWFPGIDPGVLVVVLSGALGIHPDTPPDAGSGDTWPPEPDDPWNAVPPRPSAAAVNQHAVVLLADLVSARGRPLRGYLEAAFTELARRETVEQP</sequence>
<gene>
    <name evidence="1" type="ORF">BU204_34465</name>
</gene>
<dbReference type="AlphaFoldDB" id="A0A1Q8C1R0"/>
<accession>A0A1Q8C1R0</accession>
<evidence type="ECO:0000313" key="1">
    <source>
        <dbReference type="EMBL" id="OLF08284.1"/>
    </source>
</evidence>
<dbReference type="OrthoDB" id="5183920at2"/>
<dbReference type="Proteomes" id="UP000185596">
    <property type="component" value="Unassembled WGS sequence"/>
</dbReference>
<reference evidence="1 2" key="1">
    <citation type="submission" date="2016-12" db="EMBL/GenBank/DDBJ databases">
        <title>The draft genome sequence of Actinophytocola sp. 11-183.</title>
        <authorList>
            <person name="Wang W."/>
            <person name="Yuan L."/>
        </authorList>
    </citation>
    <scope>NUCLEOTIDE SEQUENCE [LARGE SCALE GENOMIC DNA]</scope>
    <source>
        <strain evidence="1 2">11-183</strain>
    </source>
</reference>
<keyword evidence="2" id="KW-1185">Reference proteome</keyword>
<proteinExistence type="predicted"/>
<organism evidence="1 2">
    <name type="scientific">Actinophytocola xanthii</name>
    <dbReference type="NCBI Taxonomy" id="1912961"/>
    <lineage>
        <taxon>Bacteria</taxon>
        <taxon>Bacillati</taxon>
        <taxon>Actinomycetota</taxon>
        <taxon>Actinomycetes</taxon>
        <taxon>Pseudonocardiales</taxon>
        <taxon>Pseudonocardiaceae</taxon>
    </lineage>
</organism>
<name>A0A1Q8C1R0_9PSEU</name>
<comment type="caution">
    <text evidence="1">The sequence shown here is derived from an EMBL/GenBank/DDBJ whole genome shotgun (WGS) entry which is preliminary data.</text>
</comment>
<dbReference type="EMBL" id="MSIE01000096">
    <property type="protein sequence ID" value="OLF08284.1"/>
    <property type="molecule type" value="Genomic_DNA"/>
</dbReference>
<dbReference type="STRING" id="1912961.BU204_34465"/>
<protein>
    <submittedName>
        <fullName evidence="1">Uncharacterized protein</fullName>
    </submittedName>
</protein>